<keyword evidence="3" id="KW-1185">Reference proteome</keyword>
<dbReference type="EMBL" id="CM016556">
    <property type="protein sequence ID" value="TKW13326.1"/>
    <property type="molecule type" value="Genomic_DNA"/>
</dbReference>
<dbReference type="Proteomes" id="UP000298652">
    <property type="component" value="Chromosome 5"/>
</dbReference>
<evidence type="ECO:0000313" key="2">
    <source>
        <dbReference type="EMBL" id="TKW13326.1"/>
    </source>
</evidence>
<proteinExistence type="predicted"/>
<dbReference type="AlphaFoldDB" id="A0A4V6D679"/>
<feature type="region of interest" description="Disordered" evidence="1">
    <location>
        <begin position="1"/>
        <end position="23"/>
    </location>
</feature>
<protein>
    <submittedName>
        <fullName evidence="2">Uncharacterized protein</fullName>
    </submittedName>
</protein>
<sequence length="86" mass="10047">MRGGEQNHPQPLHSRPSPTAHSQLVLSHEEISPVYALPHRRLGAGDWGCRWRGLQDPISRHYWVVPWVRPPALALLLWENRRSIRY</sequence>
<gene>
    <name evidence="2" type="ORF">SEVIR_5G092850v2</name>
</gene>
<organism evidence="2 3">
    <name type="scientific">Setaria viridis</name>
    <name type="common">Green bristlegrass</name>
    <name type="synonym">Setaria italica subsp. viridis</name>
    <dbReference type="NCBI Taxonomy" id="4556"/>
    <lineage>
        <taxon>Eukaryota</taxon>
        <taxon>Viridiplantae</taxon>
        <taxon>Streptophyta</taxon>
        <taxon>Embryophyta</taxon>
        <taxon>Tracheophyta</taxon>
        <taxon>Spermatophyta</taxon>
        <taxon>Magnoliopsida</taxon>
        <taxon>Liliopsida</taxon>
        <taxon>Poales</taxon>
        <taxon>Poaceae</taxon>
        <taxon>PACMAD clade</taxon>
        <taxon>Panicoideae</taxon>
        <taxon>Panicodae</taxon>
        <taxon>Paniceae</taxon>
        <taxon>Cenchrinae</taxon>
        <taxon>Setaria</taxon>
    </lineage>
</organism>
<evidence type="ECO:0000313" key="3">
    <source>
        <dbReference type="Proteomes" id="UP000298652"/>
    </source>
</evidence>
<reference evidence="2" key="1">
    <citation type="submission" date="2019-03" db="EMBL/GenBank/DDBJ databases">
        <title>WGS assembly of Setaria viridis.</title>
        <authorList>
            <person name="Huang P."/>
            <person name="Jenkins J."/>
            <person name="Grimwood J."/>
            <person name="Barry K."/>
            <person name="Healey A."/>
            <person name="Mamidi S."/>
            <person name="Sreedasyam A."/>
            <person name="Shu S."/>
            <person name="Feldman M."/>
            <person name="Wu J."/>
            <person name="Yu Y."/>
            <person name="Chen C."/>
            <person name="Johnson J."/>
            <person name="Rokhsar D."/>
            <person name="Baxter I."/>
            <person name="Schmutz J."/>
            <person name="Brutnell T."/>
            <person name="Kellogg E."/>
        </authorList>
    </citation>
    <scope>NUCLEOTIDE SEQUENCE [LARGE SCALE GENOMIC DNA]</scope>
</reference>
<accession>A0A4V6D679</accession>
<name>A0A4V6D679_SETVI</name>
<evidence type="ECO:0000256" key="1">
    <source>
        <dbReference type="SAM" id="MobiDB-lite"/>
    </source>
</evidence>
<dbReference type="Gramene" id="TKW13326">
    <property type="protein sequence ID" value="TKW13326"/>
    <property type="gene ID" value="SEVIR_5G092850v2"/>
</dbReference>